<name>A0A0J1BHW9_RHOIS</name>
<dbReference type="STRING" id="595434.RISK_001929"/>
<evidence type="ECO:0000313" key="2">
    <source>
        <dbReference type="Proteomes" id="UP000036367"/>
    </source>
</evidence>
<gene>
    <name evidence="1" type="ORF">RISK_001929</name>
</gene>
<keyword evidence="2" id="KW-1185">Reference proteome</keyword>
<dbReference type="PATRIC" id="fig|595434.4.peg.1850"/>
<protein>
    <submittedName>
        <fullName evidence="1">Uncharacterized protein</fullName>
    </submittedName>
</protein>
<proteinExistence type="predicted"/>
<comment type="caution">
    <text evidence="1">The sequence shown here is derived from an EMBL/GenBank/DDBJ whole genome shotgun (WGS) entry which is preliminary data.</text>
</comment>
<accession>A0A0J1BHW9</accession>
<evidence type="ECO:0000313" key="1">
    <source>
        <dbReference type="EMBL" id="KLU06078.1"/>
    </source>
</evidence>
<dbReference type="EMBL" id="LECT01000016">
    <property type="protein sequence ID" value="KLU06078.1"/>
    <property type="molecule type" value="Genomic_DNA"/>
</dbReference>
<dbReference type="AlphaFoldDB" id="A0A0J1BHW9"/>
<dbReference type="Proteomes" id="UP000036367">
    <property type="component" value="Unassembled WGS sequence"/>
</dbReference>
<reference evidence="1" key="1">
    <citation type="submission" date="2015-05" db="EMBL/GenBank/DDBJ databases">
        <title>Permanent draft genome of Rhodopirellula islandicus K833.</title>
        <authorList>
            <person name="Kizina J."/>
            <person name="Richter M."/>
            <person name="Glockner F.O."/>
            <person name="Harder J."/>
        </authorList>
    </citation>
    <scope>NUCLEOTIDE SEQUENCE [LARGE SCALE GENOMIC DNA]</scope>
    <source>
        <strain evidence="1">K833</strain>
    </source>
</reference>
<organism evidence="1 2">
    <name type="scientific">Rhodopirellula islandica</name>
    <dbReference type="NCBI Taxonomy" id="595434"/>
    <lineage>
        <taxon>Bacteria</taxon>
        <taxon>Pseudomonadati</taxon>
        <taxon>Planctomycetota</taxon>
        <taxon>Planctomycetia</taxon>
        <taxon>Pirellulales</taxon>
        <taxon>Pirellulaceae</taxon>
        <taxon>Rhodopirellula</taxon>
    </lineage>
</organism>
<sequence>MKPMSRAATGAIIEVCRSRSMRKLASERRRFSERWVTPSD</sequence>